<dbReference type="RefSeq" id="WP_345673760.1">
    <property type="nucleotide sequence ID" value="NZ_BAABHS010000002.1"/>
</dbReference>
<feature type="region of interest" description="Disordered" evidence="6">
    <location>
        <begin position="1"/>
        <end position="26"/>
    </location>
</feature>
<evidence type="ECO:0000256" key="5">
    <source>
        <dbReference type="ARBA" id="ARBA00023136"/>
    </source>
</evidence>
<protein>
    <submittedName>
        <fullName evidence="8">ABC transporter permease</fullName>
    </submittedName>
</protein>
<evidence type="ECO:0000256" key="6">
    <source>
        <dbReference type="SAM" id="MobiDB-lite"/>
    </source>
</evidence>
<feature type="transmembrane region" description="Helical" evidence="7">
    <location>
        <begin position="256"/>
        <end position="274"/>
    </location>
</feature>
<dbReference type="PANTHER" id="PTHR47089:SF1">
    <property type="entry name" value="GUANOSINE ABC TRANSPORTER PERMEASE PROTEIN NUPP"/>
    <property type="match status" value="1"/>
</dbReference>
<evidence type="ECO:0000256" key="4">
    <source>
        <dbReference type="ARBA" id="ARBA00022989"/>
    </source>
</evidence>
<sequence length="433" mass="44812">MSDATPAPQPPAETEKPHGGPDKKPSMGKAVVDAIVTGNSVVVTFLAIVLGLLVGAVLIVLSDQDVLDKYKYFFADPGDSLSASWDVVKNAYVALFKGSIVDPGTFDSNYAPYILGPISETISQATPLIFGGIAVSIAFRAGMFNIGAQGQIIAGAILASWMGFQFDLPIVIHLVLVIIAGILGGAIYGGLAGFLKGRFGAHEVIVTIMLNYIALFFLSWLLTTDAFRRPGTQQPIGKSAHSHASLPRLFGDDLRINFGIVLAIAAVVLYWWILNRSAMGFELRAVGSNPDAAQTAGMSVPRAQFVAMALAGGMAGLIGVSQVMGPYNPAHSLTPSIDAGLGFTAITVALLGRTSPVGIVFASLLFGALQAGGSRMQASAGVSIDIVIVVQAVIVLMVAAPPLVRTIFRLKGAHSGGEGALVAPQTTGAGAES</sequence>
<keyword evidence="2" id="KW-1003">Cell membrane</keyword>
<feature type="transmembrane region" description="Helical" evidence="7">
    <location>
        <begin position="41"/>
        <end position="61"/>
    </location>
</feature>
<feature type="transmembrane region" description="Helical" evidence="7">
    <location>
        <begin position="170"/>
        <end position="192"/>
    </location>
</feature>
<keyword evidence="5 7" id="KW-0472">Membrane</keyword>
<dbReference type="EMBL" id="BAABHS010000002">
    <property type="protein sequence ID" value="GAA4949378.1"/>
    <property type="molecule type" value="Genomic_DNA"/>
</dbReference>
<evidence type="ECO:0000256" key="3">
    <source>
        <dbReference type="ARBA" id="ARBA00022692"/>
    </source>
</evidence>
<keyword evidence="9" id="KW-1185">Reference proteome</keyword>
<accession>A0ABP9GPR1</accession>
<reference evidence="9" key="1">
    <citation type="journal article" date="2019" name="Int. J. Syst. Evol. Microbiol.">
        <title>The Global Catalogue of Microorganisms (GCM) 10K type strain sequencing project: providing services to taxonomists for standard genome sequencing and annotation.</title>
        <authorList>
            <consortium name="The Broad Institute Genomics Platform"/>
            <consortium name="The Broad Institute Genome Sequencing Center for Infectious Disease"/>
            <person name="Wu L."/>
            <person name="Ma J."/>
        </authorList>
    </citation>
    <scope>NUCLEOTIDE SEQUENCE [LARGE SCALE GENOMIC DNA]</scope>
    <source>
        <strain evidence="9">JCM 17986</strain>
    </source>
</reference>
<dbReference type="InterPro" id="IPR001851">
    <property type="entry name" value="ABC_transp_permease"/>
</dbReference>
<feature type="transmembrane region" description="Helical" evidence="7">
    <location>
        <begin position="146"/>
        <end position="164"/>
    </location>
</feature>
<evidence type="ECO:0000256" key="7">
    <source>
        <dbReference type="SAM" id="Phobius"/>
    </source>
</evidence>
<gene>
    <name evidence="8" type="ORF">GCM10023205_07260</name>
</gene>
<proteinExistence type="predicted"/>
<name>A0ABP9GPR1_9ACTN</name>
<organism evidence="8 9">
    <name type="scientific">Yinghuangia aomiensis</name>
    <dbReference type="NCBI Taxonomy" id="676205"/>
    <lineage>
        <taxon>Bacteria</taxon>
        <taxon>Bacillati</taxon>
        <taxon>Actinomycetota</taxon>
        <taxon>Actinomycetes</taxon>
        <taxon>Kitasatosporales</taxon>
        <taxon>Streptomycetaceae</taxon>
        <taxon>Yinghuangia</taxon>
    </lineage>
</organism>
<dbReference type="CDD" id="cd06580">
    <property type="entry name" value="TM_PBP1_transp_TpRbsC_like"/>
    <property type="match status" value="1"/>
</dbReference>
<dbReference type="Pfam" id="PF02653">
    <property type="entry name" value="BPD_transp_2"/>
    <property type="match status" value="1"/>
</dbReference>
<evidence type="ECO:0000313" key="8">
    <source>
        <dbReference type="EMBL" id="GAA4949378.1"/>
    </source>
</evidence>
<comment type="subcellular location">
    <subcellularLocation>
        <location evidence="1">Cell membrane</location>
        <topology evidence="1">Multi-pass membrane protein</topology>
    </subcellularLocation>
</comment>
<feature type="transmembrane region" description="Helical" evidence="7">
    <location>
        <begin position="204"/>
        <end position="222"/>
    </location>
</feature>
<evidence type="ECO:0000256" key="2">
    <source>
        <dbReference type="ARBA" id="ARBA00022475"/>
    </source>
</evidence>
<dbReference type="Proteomes" id="UP001500466">
    <property type="component" value="Unassembled WGS sequence"/>
</dbReference>
<keyword evidence="3 7" id="KW-0812">Transmembrane</keyword>
<feature type="transmembrane region" description="Helical" evidence="7">
    <location>
        <begin position="378"/>
        <end position="400"/>
    </location>
</feature>
<comment type="caution">
    <text evidence="8">The sequence shown here is derived from an EMBL/GenBank/DDBJ whole genome shotgun (WGS) entry which is preliminary data.</text>
</comment>
<keyword evidence="4 7" id="KW-1133">Transmembrane helix</keyword>
<feature type="compositionally biased region" description="Basic and acidic residues" evidence="6">
    <location>
        <begin position="13"/>
        <end position="25"/>
    </location>
</feature>
<feature type="transmembrane region" description="Helical" evidence="7">
    <location>
        <begin position="345"/>
        <end position="366"/>
    </location>
</feature>
<dbReference type="PANTHER" id="PTHR47089">
    <property type="entry name" value="ABC TRANSPORTER, PERMEASE PROTEIN"/>
    <property type="match status" value="1"/>
</dbReference>
<feature type="transmembrane region" description="Helical" evidence="7">
    <location>
        <begin position="305"/>
        <end position="325"/>
    </location>
</feature>
<evidence type="ECO:0000256" key="1">
    <source>
        <dbReference type="ARBA" id="ARBA00004651"/>
    </source>
</evidence>
<evidence type="ECO:0000313" key="9">
    <source>
        <dbReference type="Proteomes" id="UP001500466"/>
    </source>
</evidence>